<evidence type="ECO:0000256" key="10">
    <source>
        <dbReference type="ARBA" id="ARBA00049339"/>
    </source>
</evidence>
<evidence type="ECO:0000313" key="15">
    <source>
        <dbReference type="EMBL" id="OUO57264.1"/>
    </source>
</evidence>
<name>A0A1Y4DDR6_9BACT</name>
<dbReference type="SMART" id="SM00836">
    <property type="entry name" value="DALR_1"/>
    <property type="match status" value="1"/>
</dbReference>
<dbReference type="AlphaFoldDB" id="A0A1Y4DDR6"/>
<evidence type="ECO:0000313" key="16">
    <source>
        <dbReference type="Proteomes" id="UP000196368"/>
    </source>
</evidence>
<reference evidence="16" key="1">
    <citation type="submission" date="2017-04" db="EMBL/GenBank/DDBJ databases">
        <title>Function of individual gut microbiota members based on whole genome sequencing of pure cultures obtained from chicken caecum.</title>
        <authorList>
            <person name="Medvecky M."/>
            <person name="Cejkova D."/>
            <person name="Polansky O."/>
            <person name="Karasova D."/>
            <person name="Kubasova T."/>
            <person name="Cizek A."/>
            <person name="Rychlik I."/>
        </authorList>
    </citation>
    <scope>NUCLEOTIDE SEQUENCE [LARGE SCALE GENOMIC DNA]</scope>
    <source>
        <strain evidence="16">An273</strain>
    </source>
</reference>
<accession>A0A1Y4DDR6</accession>
<dbReference type="GO" id="GO:0006420">
    <property type="term" value="P:arginyl-tRNA aminoacylation"/>
    <property type="evidence" value="ECO:0007669"/>
    <property type="project" value="UniProtKB-UniRule"/>
</dbReference>
<evidence type="ECO:0000256" key="8">
    <source>
        <dbReference type="ARBA" id="ARBA00022917"/>
    </source>
</evidence>
<evidence type="ECO:0000256" key="3">
    <source>
        <dbReference type="ARBA" id="ARBA00011245"/>
    </source>
</evidence>
<dbReference type="SUPFAM" id="SSF55190">
    <property type="entry name" value="Arginyl-tRNA synthetase (ArgRS), N-terminal 'additional' domain"/>
    <property type="match status" value="1"/>
</dbReference>
<dbReference type="FunFam" id="3.40.50.620:FF:000062">
    <property type="entry name" value="Arginine--tRNA ligase"/>
    <property type="match status" value="1"/>
</dbReference>
<dbReference type="GO" id="GO:0004814">
    <property type="term" value="F:arginine-tRNA ligase activity"/>
    <property type="evidence" value="ECO:0007669"/>
    <property type="project" value="UniProtKB-UniRule"/>
</dbReference>
<dbReference type="RefSeq" id="WP_087286247.1">
    <property type="nucleotide sequence ID" value="NZ_NFJD01000001.1"/>
</dbReference>
<keyword evidence="9 11" id="KW-0030">Aminoacyl-tRNA synthetase</keyword>
<protein>
    <recommendedName>
        <fullName evidence="11">Arginine--tRNA ligase</fullName>
        <ecNumber evidence="11">6.1.1.19</ecNumber>
    </recommendedName>
    <alternativeName>
        <fullName evidence="11">Arginyl-tRNA synthetase</fullName>
        <shortName evidence="11">ArgRS</shortName>
    </alternativeName>
</protein>
<evidence type="ECO:0000256" key="6">
    <source>
        <dbReference type="ARBA" id="ARBA00022741"/>
    </source>
</evidence>
<dbReference type="PANTHER" id="PTHR11956">
    <property type="entry name" value="ARGINYL-TRNA SYNTHETASE"/>
    <property type="match status" value="1"/>
</dbReference>
<evidence type="ECO:0000259" key="13">
    <source>
        <dbReference type="SMART" id="SM00836"/>
    </source>
</evidence>
<evidence type="ECO:0000256" key="7">
    <source>
        <dbReference type="ARBA" id="ARBA00022840"/>
    </source>
</evidence>
<dbReference type="EMBL" id="NFJD01000001">
    <property type="protein sequence ID" value="OUO57264.1"/>
    <property type="molecule type" value="Genomic_DNA"/>
</dbReference>
<dbReference type="GO" id="GO:0005737">
    <property type="term" value="C:cytoplasm"/>
    <property type="evidence" value="ECO:0007669"/>
    <property type="project" value="UniProtKB-SubCell"/>
</dbReference>
<comment type="subunit">
    <text evidence="3 11">Monomer.</text>
</comment>
<evidence type="ECO:0000256" key="5">
    <source>
        <dbReference type="ARBA" id="ARBA00022598"/>
    </source>
</evidence>
<dbReference type="InterPro" id="IPR005148">
    <property type="entry name" value="Arg-tRNA-synth_N"/>
</dbReference>
<dbReference type="InterPro" id="IPR014729">
    <property type="entry name" value="Rossmann-like_a/b/a_fold"/>
</dbReference>
<feature type="domain" description="Arginyl tRNA synthetase N-terminal" evidence="14">
    <location>
        <begin position="3"/>
        <end position="88"/>
    </location>
</feature>
<dbReference type="Gene3D" id="1.10.730.10">
    <property type="entry name" value="Isoleucyl-tRNA Synthetase, Domain 1"/>
    <property type="match status" value="1"/>
</dbReference>
<keyword evidence="4 11" id="KW-0963">Cytoplasm</keyword>
<dbReference type="Gene3D" id="3.40.50.620">
    <property type="entry name" value="HUPs"/>
    <property type="match status" value="1"/>
</dbReference>
<dbReference type="FunFam" id="1.10.730.10:FF:000008">
    <property type="entry name" value="Arginine--tRNA ligase"/>
    <property type="match status" value="1"/>
</dbReference>
<sequence length="530" mass="60037">MLEKLKQDITLKLSNADYFKGFELPEVEFSAAPAHTGADISLVWAMAAAKKMHKNPLEIAKEACVVLREITAIADASALPPGFINLKLEDKFIIDTASDRRIKDRGAETSKHNILIEFVSANPTGPLHVASGRGASLGDSLVKIHRALGYSCDSEYYVNDAGNQAQLLAESVKARKEGKEPPENGYHGSYLIDLVKRMPADLQEEDYGRWAMEELIKTQQQDMKDFHVDFTRWFRESDLHKEHAPQKALQALTEKGYTYEKDGAVWFGSTQDAEAQDDKDRVLVRTDGRPTYFLADIAYHKNKYDRGYDTLIDILGADHHGYVPRMKAAVHALGKEESSFVPIIHQLVHLTEHGEQVKMSKRAGRFITLRELMDEVGTDVCRFFFASRTPNAHMLFDMDLAKKRTNENPVFYVQYVHARIHSIFKAAAEKGFTQYNGVRTPLAPQERALLLKLVWFKQVLRNCVADLSPHHLTTYLVELAGLFHAFYDTCRVLDEDNPEQTHSRLFICQRVAERIKKGLEFIGVSAPEVM</sequence>
<dbReference type="OrthoDB" id="9805987at2"/>
<dbReference type="HAMAP" id="MF_00123">
    <property type="entry name" value="Arg_tRNA_synth"/>
    <property type="match status" value="1"/>
</dbReference>
<evidence type="ECO:0000256" key="11">
    <source>
        <dbReference type="HAMAP-Rule" id="MF_00123"/>
    </source>
</evidence>
<comment type="subcellular location">
    <subcellularLocation>
        <location evidence="1 11">Cytoplasm</location>
    </subcellularLocation>
</comment>
<evidence type="ECO:0000259" key="14">
    <source>
        <dbReference type="SMART" id="SM01016"/>
    </source>
</evidence>
<evidence type="ECO:0000256" key="1">
    <source>
        <dbReference type="ARBA" id="ARBA00004496"/>
    </source>
</evidence>
<dbReference type="InterPro" id="IPR008909">
    <property type="entry name" value="DALR_anticod-bd"/>
</dbReference>
<keyword evidence="6 11" id="KW-0547">Nucleotide-binding</keyword>
<dbReference type="EC" id="6.1.1.19" evidence="11"/>
<keyword evidence="16" id="KW-1185">Reference proteome</keyword>
<dbReference type="PANTHER" id="PTHR11956:SF5">
    <property type="entry name" value="ARGININE--TRNA LIGASE, CYTOPLASMIC"/>
    <property type="match status" value="1"/>
</dbReference>
<evidence type="ECO:0000256" key="2">
    <source>
        <dbReference type="ARBA" id="ARBA00005594"/>
    </source>
</evidence>
<dbReference type="Gene3D" id="3.30.1360.70">
    <property type="entry name" value="Arginyl tRNA synthetase N-terminal domain"/>
    <property type="match status" value="1"/>
</dbReference>
<dbReference type="InterPro" id="IPR035684">
    <property type="entry name" value="ArgRS_core"/>
</dbReference>
<dbReference type="PRINTS" id="PR01038">
    <property type="entry name" value="TRNASYNTHARG"/>
</dbReference>
<dbReference type="SUPFAM" id="SSF47323">
    <property type="entry name" value="Anticodon-binding domain of a subclass of class I aminoacyl-tRNA synthetases"/>
    <property type="match status" value="1"/>
</dbReference>
<dbReference type="CDD" id="cd00671">
    <property type="entry name" value="ArgRS_core"/>
    <property type="match status" value="1"/>
</dbReference>
<organism evidence="15 16">
    <name type="scientific">Candidatus Avelusimicrobium gallicola</name>
    <dbReference type="NCBI Taxonomy" id="2562704"/>
    <lineage>
        <taxon>Bacteria</taxon>
        <taxon>Pseudomonadati</taxon>
        <taxon>Elusimicrobiota</taxon>
        <taxon>Elusimicrobia</taxon>
        <taxon>Elusimicrobiales</taxon>
        <taxon>Elusimicrobiaceae</taxon>
        <taxon>Candidatus Avelusimicrobium</taxon>
    </lineage>
</organism>
<proteinExistence type="inferred from homology"/>
<dbReference type="Pfam" id="PF03485">
    <property type="entry name" value="Arg_tRNA_synt_N"/>
    <property type="match status" value="1"/>
</dbReference>
<dbReference type="Proteomes" id="UP000196368">
    <property type="component" value="Unassembled WGS sequence"/>
</dbReference>
<evidence type="ECO:0000256" key="12">
    <source>
        <dbReference type="RuleBase" id="RU363038"/>
    </source>
</evidence>
<evidence type="ECO:0000256" key="9">
    <source>
        <dbReference type="ARBA" id="ARBA00023146"/>
    </source>
</evidence>
<comment type="caution">
    <text evidence="15">The sequence shown here is derived from an EMBL/GenBank/DDBJ whole genome shotgun (WGS) entry which is preliminary data.</text>
</comment>
<feature type="short sequence motif" description="'HIGH' region" evidence="11">
    <location>
        <begin position="121"/>
        <end position="131"/>
    </location>
</feature>
<keyword evidence="8 11" id="KW-0648">Protein biosynthesis</keyword>
<keyword evidence="5 11" id="KW-0436">Ligase</keyword>
<keyword evidence="7 11" id="KW-0067">ATP-binding</keyword>
<dbReference type="InterPro" id="IPR009080">
    <property type="entry name" value="tRNAsynth_Ia_anticodon-bd"/>
</dbReference>
<gene>
    <name evidence="11" type="primary">argS</name>
    <name evidence="15" type="ORF">B5F75_00345</name>
</gene>
<evidence type="ECO:0000256" key="4">
    <source>
        <dbReference type="ARBA" id="ARBA00022490"/>
    </source>
</evidence>
<comment type="catalytic activity">
    <reaction evidence="10 11">
        <text>tRNA(Arg) + L-arginine + ATP = L-arginyl-tRNA(Arg) + AMP + diphosphate</text>
        <dbReference type="Rhea" id="RHEA:20301"/>
        <dbReference type="Rhea" id="RHEA-COMP:9658"/>
        <dbReference type="Rhea" id="RHEA-COMP:9673"/>
        <dbReference type="ChEBI" id="CHEBI:30616"/>
        <dbReference type="ChEBI" id="CHEBI:32682"/>
        <dbReference type="ChEBI" id="CHEBI:33019"/>
        <dbReference type="ChEBI" id="CHEBI:78442"/>
        <dbReference type="ChEBI" id="CHEBI:78513"/>
        <dbReference type="ChEBI" id="CHEBI:456215"/>
        <dbReference type="EC" id="6.1.1.19"/>
    </reaction>
</comment>
<dbReference type="GO" id="GO:0005524">
    <property type="term" value="F:ATP binding"/>
    <property type="evidence" value="ECO:0007669"/>
    <property type="project" value="UniProtKB-UniRule"/>
</dbReference>
<dbReference type="Pfam" id="PF00750">
    <property type="entry name" value="tRNA-synt_1d"/>
    <property type="match status" value="2"/>
</dbReference>
<feature type="domain" description="DALR anticodon binding" evidence="13">
    <location>
        <begin position="413"/>
        <end position="530"/>
    </location>
</feature>
<comment type="similarity">
    <text evidence="2 11 12">Belongs to the class-I aminoacyl-tRNA synthetase family.</text>
</comment>
<dbReference type="InterPro" id="IPR036695">
    <property type="entry name" value="Arg-tRNA-synth_N_sf"/>
</dbReference>
<dbReference type="NCBIfam" id="TIGR00456">
    <property type="entry name" value="argS"/>
    <property type="match status" value="1"/>
</dbReference>
<dbReference type="SMART" id="SM01016">
    <property type="entry name" value="Arg_tRNA_synt_N"/>
    <property type="match status" value="1"/>
</dbReference>
<dbReference type="SUPFAM" id="SSF52374">
    <property type="entry name" value="Nucleotidylyl transferase"/>
    <property type="match status" value="1"/>
</dbReference>
<dbReference type="Pfam" id="PF05746">
    <property type="entry name" value="DALR_1"/>
    <property type="match status" value="1"/>
</dbReference>
<dbReference type="InterPro" id="IPR001278">
    <property type="entry name" value="Arg-tRNA-ligase"/>
</dbReference>